<dbReference type="InterPro" id="IPR013320">
    <property type="entry name" value="ConA-like_dom_sf"/>
</dbReference>
<dbReference type="AlphaFoldDB" id="A0A383ACP5"/>
<proteinExistence type="predicted"/>
<accession>A0A383ACP5</accession>
<gene>
    <name evidence="1" type="ORF">METZ01_LOCUS458308</name>
</gene>
<name>A0A383ACP5_9ZZZZ</name>
<reference evidence="1" key="1">
    <citation type="submission" date="2018-05" db="EMBL/GenBank/DDBJ databases">
        <authorList>
            <person name="Lanie J.A."/>
            <person name="Ng W.-L."/>
            <person name="Kazmierczak K.M."/>
            <person name="Andrzejewski T.M."/>
            <person name="Davidsen T.M."/>
            <person name="Wayne K.J."/>
            <person name="Tettelin H."/>
            <person name="Glass J.I."/>
            <person name="Rusch D."/>
            <person name="Podicherti R."/>
            <person name="Tsui H.-C.T."/>
            <person name="Winkler M.E."/>
        </authorList>
    </citation>
    <scope>NUCLEOTIDE SEQUENCE</scope>
</reference>
<dbReference type="SUPFAM" id="SSF49899">
    <property type="entry name" value="Concanavalin A-like lectins/glucanases"/>
    <property type="match status" value="1"/>
</dbReference>
<protein>
    <submittedName>
        <fullName evidence="1">Uncharacterized protein</fullName>
    </submittedName>
</protein>
<feature type="non-terminal residue" evidence="1">
    <location>
        <position position="132"/>
    </location>
</feature>
<sequence>MAKIRINGYCDPLNVKADDEIDFMISAENTKKVSSKIVRLVHGDENPLGPGFIENEIEGNFPNNLKVSRQFSQKGAFAKIKDDENILSLNNSFTIYTFVNPTKVNGKRQSILGKWNIHSNQGYGLGINPDGH</sequence>
<dbReference type="EMBL" id="UINC01191023">
    <property type="protein sequence ID" value="SVE05454.1"/>
    <property type="molecule type" value="Genomic_DNA"/>
</dbReference>
<dbReference type="Gene3D" id="2.60.120.200">
    <property type="match status" value="1"/>
</dbReference>
<evidence type="ECO:0000313" key="1">
    <source>
        <dbReference type="EMBL" id="SVE05454.1"/>
    </source>
</evidence>
<organism evidence="1">
    <name type="scientific">marine metagenome</name>
    <dbReference type="NCBI Taxonomy" id="408172"/>
    <lineage>
        <taxon>unclassified sequences</taxon>
        <taxon>metagenomes</taxon>
        <taxon>ecological metagenomes</taxon>
    </lineage>
</organism>